<evidence type="ECO:0000259" key="3">
    <source>
        <dbReference type="PROSITE" id="PS51144"/>
    </source>
</evidence>
<keyword evidence="2" id="KW-0732">Signal</keyword>
<evidence type="ECO:0000256" key="1">
    <source>
        <dbReference type="ARBA" id="ARBA00010718"/>
    </source>
</evidence>
<dbReference type="CDD" id="cd00326">
    <property type="entry name" value="alpha_CA"/>
    <property type="match status" value="1"/>
</dbReference>
<name>A0AAU9F8N1_DROMD</name>
<protein>
    <submittedName>
        <fullName evidence="4">Carbonic anhydrase 3</fullName>
    </submittedName>
</protein>
<dbReference type="InterPro" id="IPR001148">
    <property type="entry name" value="CA_dom"/>
</dbReference>
<feature type="signal peptide" evidence="2">
    <location>
        <begin position="1"/>
        <end position="21"/>
    </location>
</feature>
<feature type="domain" description="Alpha-carbonic anhydrase" evidence="3">
    <location>
        <begin position="42"/>
        <end position="303"/>
    </location>
</feature>
<proteinExistence type="inferred from homology"/>
<sequence length="304" mass="34207">MFILPTLGFLLVLSCCCCSNALIELSEQYLNDIKLDQAADQSDYNYDHQGDDWDGLCQTGNRQSPIVLNTYDTVPGKVPRLRFFNYDSYLQTPLVLMNNGHTANLVIPPTRDGQRPIVTGGLLPGVFEAQSLHFHWGSENSSGTEHIILNLRDSAQVEAHIVHKNIRYRTVAEASMHPDGLAVLAVLIRSARSPMASTNNLVKIFNRLPRIVRYGTNVTITGQLTAANLMGDVITGQYFTYNGSLTTPDCAEAVTWVVFPQIVNIYYRIVEKLYNLRDSRSKPLINNYRSIQDTNGRPVYYRNF</sequence>
<evidence type="ECO:0000313" key="5">
    <source>
        <dbReference type="Proteomes" id="UP001500889"/>
    </source>
</evidence>
<reference evidence="4 5" key="1">
    <citation type="submission" date="2024-02" db="EMBL/GenBank/DDBJ databases">
        <title>A chromosome-level genome assembly of Drosophila madeirensis, a fruit fly species endemic to Madeira island.</title>
        <authorList>
            <person name="Tomihara K."/>
            <person name="Llopart A."/>
            <person name="Yamamoto D."/>
        </authorList>
    </citation>
    <scope>NUCLEOTIDE SEQUENCE [LARGE SCALE GENOMIC DNA]</scope>
    <source>
        <strain evidence="4 5">RF1</strain>
    </source>
</reference>
<dbReference type="PANTHER" id="PTHR18952">
    <property type="entry name" value="CARBONIC ANHYDRASE"/>
    <property type="match status" value="1"/>
</dbReference>
<dbReference type="Pfam" id="PF00194">
    <property type="entry name" value="Carb_anhydrase"/>
    <property type="match status" value="1"/>
</dbReference>
<gene>
    <name evidence="4" type="ORF">DMAD_10178</name>
</gene>
<dbReference type="Proteomes" id="UP001500889">
    <property type="component" value="Chromosome O"/>
</dbReference>
<dbReference type="GO" id="GO:0004089">
    <property type="term" value="F:carbonate dehydratase activity"/>
    <property type="evidence" value="ECO:0007669"/>
    <property type="project" value="InterPro"/>
</dbReference>
<dbReference type="PROSITE" id="PS51144">
    <property type="entry name" value="ALPHA_CA_2"/>
    <property type="match status" value="1"/>
</dbReference>
<comment type="similarity">
    <text evidence="1">Belongs to the alpha-carbonic anhydrase family.</text>
</comment>
<dbReference type="EMBL" id="AP029263">
    <property type="protein sequence ID" value="BFF92033.1"/>
    <property type="molecule type" value="Genomic_DNA"/>
</dbReference>
<feature type="chain" id="PRO_5043482341" evidence="2">
    <location>
        <begin position="22"/>
        <end position="304"/>
    </location>
</feature>
<accession>A0AAU9F8N1</accession>
<dbReference type="GO" id="GO:0008270">
    <property type="term" value="F:zinc ion binding"/>
    <property type="evidence" value="ECO:0007669"/>
    <property type="project" value="InterPro"/>
</dbReference>
<dbReference type="SUPFAM" id="SSF51069">
    <property type="entry name" value="Carbonic anhydrase"/>
    <property type="match status" value="1"/>
</dbReference>
<keyword evidence="5" id="KW-1185">Reference proteome</keyword>
<dbReference type="SMART" id="SM01057">
    <property type="entry name" value="Carb_anhydrase"/>
    <property type="match status" value="1"/>
</dbReference>
<dbReference type="InterPro" id="IPR023561">
    <property type="entry name" value="Carbonic_anhydrase_a-class"/>
</dbReference>
<dbReference type="Gene3D" id="3.10.200.10">
    <property type="entry name" value="Alpha carbonic anhydrase"/>
    <property type="match status" value="1"/>
</dbReference>
<dbReference type="PANTHER" id="PTHR18952:SF137">
    <property type="entry name" value="CARBONIC ANHYDRASE"/>
    <property type="match status" value="1"/>
</dbReference>
<evidence type="ECO:0000313" key="4">
    <source>
        <dbReference type="EMBL" id="BFF92033.1"/>
    </source>
</evidence>
<dbReference type="InterPro" id="IPR036398">
    <property type="entry name" value="CA_dom_sf"/>
</dbReference>
<organism evidence="4 5">
    <name type="scientific">Drosophila madeirensis</name>
    <name type="common">Fruit fly</name>
    <dbReference type="NCBI Taxonomy" id="30013"/>
    <lineage>
        <taxon>Eukaryota</taxon>
        <taxon>Metazoa</taxon>
        <taxon>Ecdysozoa</taxon>
        <taxon>Arthropoda</taxon>
        <taxon>Hexapoda</taxon>
        <taxon>Insecta</taxon>
        <taxon>Pterygota</taxon>
        <taxon>Neoptera</taxon>
        <taxon>Endopterygota</taxon>
        <taxon>Diptera</taxon>
        <taxon>Brachycera</taxon>
        <taxon>Muscomorpha</taxon>
        <taxon>Ephydroidea</taxon>
        <taxon>Drosophilidae</taxon>
        <taxon>Drosophila</taxon>
        <taxon>Sophophora</taxon>
    </lineage>
</organism>
<dbReference type="AlphaFoldDB" id="A0AAU9F8N1"/>
<dbReference type="GO" id="GO:0005737">
    <property type="term" value="C:cytoplasm"/>
    <property type="evidence" value="ECO:0007669"/>
    <property type="project" value="TreeGrafter"/>
</dbReference>
<evidence type="ECO:0000256" key="2">
    <source>
        <dbReference type="SAM" id="SignalP"/>
    </source>
</evidence>